<name>A0ABR7PQL9_9BURK</name>
<organism evidence="1 2">
    <name type="scientific">Paraburkholderia podalyriae</name>
    <dbReference type="NCBI Taxonomy" id="1938811"/>
    <lineage>
        <taxon>Bacteria</taxon>
        <taxon>Pseudomonadati</taxon>
        <taxon>Pseudomonadota</taxon>
        <taxon>Betaproteobacteria</taxon>
        <taxon>Burkholderiales</taxon>
        <taxon>Burkholderiaceae</taxon>
        <taxon>Paraburkholderia</taxon>
    </lineage>
</organism>
<protein>
    <recommendedName>
        <fullName evidence="3">ApeA N-terminal domain-containing protein</fullName>
    </recommendedName>
</protein>
<proteinExistence type="predicted"/>
<dbReference type="Proteomes" id="UP000736373">
    <property type="component" value="Unassembled WGS sequence"/>
</dbReference>
<reference evidence="1 2" key="1">
    <citation type="submission" date="2019-09" db="EMBL/GenBank/DDBJ databases">
        <title>Paraburkholderia podalyriae sp. nov., A South African Podalyria-associated rhizobium.</title>
        <authorList>
            <person name="Mavima L."/>
            <person name="Beukes C.W."/>
            <person name="Palmer M."/>
            <person name="De Meyer S.E."/>
            <person name="James E.K."/>
            <person name="Maluk M."/>
            <person name="Avontuur J.R."/>
            <person name="Chan W.Y."/>
            <person name="Venter S.N."/>
            <person name="Steenkamp E.T."/>
        </authorList>
    </citation>
    <scope>NUCLEOTIDE SEQUENCE [LARGE SCALE GENOMIC DNA]</scope>
    <source>
        <strain evidence="1 2">WC7.3b</strain>
    </source>
</reference>
<evidence type="ECO:0000313" key="1">
    <source>
        <dbReference type="EMBL" id="MBC8748520.1"/>
    </source>
</evidence>
<dbReference type="EMBL" id="VZQQ01000014">
    <property type="protein sequence ID" value="MBC8748520.1"/>
    <property type="molecule type" value="Genomic_DNA"/>
</dbReference>
<evidence type="ECO:0000313" key="2">
    <source>
        <dbReference type="Proteomes" id="UP000736373"/>
    </source>
</evidence>
<accession>A0ABR7PQL9</accession>
<keyword evidence="2" id="KW-1185">Reference proteome</keyword>
<dbReference type="RefSeq" id="WP_187635577.1">
    <property type="nucleotide sequence ID" value="NZ_VZQQ01000014.1"/>
</dbReference>
<sequence>MRNGRVEHQQEDRPKFKHEVAMDCWDWEFFESAMTDGGFVVSDHGPLRGPVTDFSIIRDKALDLILETTSAPGSKSNEAPPKAGTVYIATAEVQFQSHFGTLATACGVIPRAHTQTFGRDASTGTTHERSSMHSLHWVRKDSGDAQYIIEWVENMSGSFIWPDFDKVERTGEKRRTLKSQKGEIVMSVPIYSPGSSRSCVHLFIEGCELFIGTSKAKPEHILKPGFILYRGTPDEPTRAKIRDCLSFCLGNFLVYLGDTTFDAEWNPVSFTARSGHALVEDAANLNAWQPAPLGTRFEHEITPELLERMASSLYRIYDAYRLQSVFWSYWHALAAPVHMAAAHFGAAIESLQKAFFKASGSEGQYKIVADDKSWKDLSKKISALISTTDLTEAEKRLLTGKAQNINHAPQGIVMEKLFKALGLKIDALENEVWINRNRAAHGGGVDPEKGSRLVRENKVLHLMMNRILLAIGGGSDQYYDYYTVGRPLRRLSDPIQDDRNEG</sequence>
<comment type="caution">
    <text evidence="1">The sequence shown here is derived from an EMBL/GenBank/DDBJ whole genome shotgun (WGS) entry which is preliminary data.</text>
</comment>
<evidence type="ECO:0008006" key="3">
    <source>
        <dbReference type="Google" id="ProtNLM"/>
    </source>
</evidence>
<gene>
    <name evidence="1" type="ORF">F6X42_18480</name>
</gene>